<dbReference type="PROSITE" id="PS51292">
    <property type="entry name" value="ZF_RING_CH"/>
    <property type="match status" value="1"/>
</dbReference>
<comment type="pathway">
    <text evidence="3">Protein modification; protein ubiquitination.</text>
</comment>
<dbReference type="GO" id="GO:0005789">
    <property type="term" value="C:endoplasmic reticulum membrane"/>
    <property type="evidence" value="ECO:0007669"/>
    <property type="project" value="TreeGrafter"/>
</dbReference>
<keyword evidence="11 15" id="KW-1133">Transmembrane helix</keyword>
<dbReference type="PANTHER" id="PTHR13145">
    <property type="entry name" value="SSM4 PROTEIN"/>
    <property type="match status" value="1"/>
</dbReference>
<evidence type="ECO:0000256" key="4">
    <source>
        <dbReference type="ARBA" id="ARBA00012483"/>
    </source>
</evidence>
<dbReference type="InterPro" id="IPR056521">
    <property type="entry name" value="MARCHF6-like_C"/>
</dbReference>
<dbReference type="Pfam" id="PF23113">
    <property type="entry name" value="MARCHF6_C"/>
    <property type="match status" value="1"/>
</dbReference>
<dbReference type="FunCoup" id="A0A286UJ98">
    <property type="interactions" value="504"/>
</dbReference>
<dbReference type="PANTHER" id="PTHR13145:SF0">
    <property type="entry name" value="E3 UBIQUITIN-PROTEIN LIGASE MARCHF6"/>
    <property type="match status" value="1"/>
</dbReference>
<feature type="transmembrane region" description="Helical" evidence="15">
    <location>
        <begin position="1310"/>
        <end position="1333"/>
    </location>
</feature>
<feature type="region of interest" description="Disordered" evidence="14">
    <location>
        <begin position="299"/>
        <end position="391"/>
    </location>
</feature>
<reference evidence="18 19" key="1">
    <citation type="journal article" date="2017" name="Mol. Ecol.">
        <title>Comparative and population genomic landscape of Phellinus noxius: A hypervariable fungus causing root rot in trees.</title>
        <authorList>
            <person name="Chung C.L."/>
            <person name="Lee T.J."/>
            <person name="Akiba M."/>
            <person name="Lee H.H."/>
            <person name="Kuo T.H."/>
            <person name="Liu D."/>
            <person name="Ke H.M."/>
            <person name="Yokoi T."/>
            <person name="Roa M.B."/>
            <person name="Lu M.J."/>
            <person name="Chang Y.Y."/>
            <person name="Ann P.J."/>
            <person name="Tsai J.N."/>
            <person name="Chen C.Y."/>
            <person name="Tzean S.S."/>
            <person name="Ota Y."/>
            <person name="Hattori T."/>
            <person name="Sahashi N."/>
            <person name="Liou R.F."/>
            <person name="Kikuchi T."/>
            <person name="Tsai I.J."/>
        </authorList>
    </citation>
    <scope>NUCLEOTIDE SEQUENCE [LARGE SCALE GENOMIC DNA]</scope>
    <source>
        <strain evidence="18 19">FFPRI411160</strain>
    </source>
</reference>
<feature type="transmembrane region" description="Helical" evidence="15">
    <location>
        <begin position="180"/>
        <end position="200"/>
    </location>
</feature>
<feature type="transmembrane region" description="Helical" evidence="15">
    <location>
        <begin position="815"/>
        <end position="838"/>
    </location>
</feature>
<evidence type="ECO:0000256" key="10">
    <source>
        <dbReference type="ARBA" id="ARBA00022833"/>
    </source>
</evidence>
<feature type="transmembrane region" description="Helical" evidence="15">
    <location>
        <begin position="1345"/>
        <end position="1363"/>
    </location>
</feature>
<keyword evidence="7" id="KW-0479">Metal-binding</keyword>
<evidence type="ECO:0000256" key="1">
    <source>
        <dbReference type="ARBA" id="ARBA00000900"/>
    </source>
</evidence>
<keyword evidence="8 13" id="KW-0863">Zinc-finger</keyword>
<feature type="transmembrane region" description="Helical" evidence="15">
    <location>
        <begin position="87"/>
        <end position="110"/>
    </location>
</feature>
<evidence type="ECO:0000313" key="18">
    <source>
        <dbReference type="EMBL" id="PAV19628.1"/>
    </source>
</evidence>
<dbReference type="SMART" id="SM00744">
    <property type="entry name" value="RINGv"/>
    <property type="match status" value="1"/>
</dbReference>
<feature type="domain" description="RING-CH-type" evidence="17">
    <location>
        <begin position="1"/>
        <end position="62"/>
    </location>
</feature>
<dbReference type="GO" id="GO:0036503">
    <property type="term" value="P:ERAD pathway"/>
    <property type="evidence" value="ECO:0007669"/>
    <property type="project" value="TreeGrafter"/>
</dbReference>
<accession>A0A286UJ98</accession>
<feature type="transmembrane region" description="Helical" evidence="15">
    <location>
        <begin position="1256"/>
        <end position="1275"/>
    </location>
</feature>
<proteinExistence type="predicted"/>
<keyword evidence="12 15" id="KW-0472">Membrane</keyword>
<feature type="transmembrane region" description="Helical" evidence="15">
    <location>
        <begin position="1218"/>
        <end position="1244"/>
    </location>
</feature>
<feature type="compositionally biased region" description="Polar residues" evidence="14">
    <location>
        <begin position="327"/>
        <end position="337"/>
    </location>
</feature>
<evidence type="ECO:0000256" key="15">
    <source>
        <dbReference type="SAM" id="Phobius"/>
    </source>
</evidence>
<evidence type="ECO:0000259" key="17">
    <source>
        <dbReference type="PROSITE" id="PS51292"/>
    </source>
</evidence>
<dbReference type="InterPro" id="IPR001841">
    <property type="entry name" value="Znf_RING"/>
</dbReference>
<dbReference type="Gene3D" id="3.30.40.10">
    <property type="entry name" value="Zinc/RING finger domain, C3HC4 (zinc finger)"/>
    <property type="match status" value="1"/>
</dbReference>
<keyword evidence="19" id="KW-1185">Reference proteome</keyword>
<dbReference type="CDD" id="cd16702">
    <property type="entry name" value="RING_CH-C4HC3_MARCH6"/>
    <property type="match status" value="1"/>
</dbReference>
<dbReference type="STRING" id="2282107.A0A286UJ98"/>
<dbReference type="OrthoDB" id="264354at2759"/>
<dbReference type="Proteomes" id="UP000217199">
    <property type="component" value="Unassembled WGS sequence"/>
</dbReference>
<evidence type="ECO:0000256" key="2">
    <source>
        <dbReference type="ARBA" id="ARBA00004141"/>
    </source>
</evidence>
<gene>
    <name evidence="18" type="ORF">PNOK_0456200</name>
</gene>
<evidence type="ECO:0000256" key="8">
    <source>
        <dbReference type="ARBA" id="ARBA00022771"/>
    </source>
</evidence>
<keyword evidence="10" id="KW-0862">Zinc</keyword>
<feature type="transmembrane region" description="Helical" evidence="15">
    <location>
        <begin position="867"/>
        <end position="887"/>
    </location>
</feature>
<dbReference type="InterPro" id="IPR011016">
    <property type="entry name" value="Znf_RING-CH"/>
</dbReference>
<comment type="caution">
    <text evidence="18">The sequence shown here is derived from an EMBL/GenBank/DDBJ whole genome shotgun (WGS) entry which is preliminary data.</text>
</comment>
<feature type="domain" description="RING-type" evidence="16">
    <location>
        <begin position="9"/>
        <end position="56"/>
    </location>
</feature>
<evidence type="ECO:0000256" key="14">
    <source>
        <dbReference type="SAM" id="MobiDB-lite"/>
    </source>
</evidence>
<dbReference type="SUPFAM" id="SSF57850">
    <property type="entry name" value="RING/U-box"/>
    <property type="match status" value="1"/>
</dbReference>
<feature type="transmembrane region" description="Helical" evidence="15">
    <location>
        <begin position="925"/>
        <end position="950"/>
    </location>
</feature>
<evidence type="ECO:0000256" key="3">
    <source>
        <dbReference type="ARBA" id="ARBA00004906"/>
    </source>
</evidence>
<dbReference type="InParanoid" id="A0A286UJ98"/>
<evidence type="ECO:0000256" key="13">
    <source>
        <dbReference type="PROSITE-ProRule" id="PRU00175"/>
    </source>
</evidence>
<evidence type="ECO:0000259" key="16">
    <source>
        <dbReference type="PROSITE" id="PS50089"/>
    </source>
</evidence>
<dbReference type="EC" id="2.3.2.27" evidence="4"/>
<keyword evidence="6 15" id="KW-0812">Transmembrane</keyword>
<feature type="transmembrane region" description="Helical" evidence="15">
    <location>
        <begin position="605"/>
        <end position="624"/>
    </location>
</feature>
<comment type="subcellular location">
    <subcellularLocation>
        <location evidence="2">Membrane</location>
        <topology evidence="2">Multi-pass membrane protein</topology>
    </subcellularLocation>
</comment>
<sequence length="1434" mass="161549">MVQDEPDTCRICSAPAEKDAPLFHPCRCSGTIRYIHQDCLTTWLAHSKKKTCDVCKYQYSFTKIYSDKMPEQIPFILFMRKLAWNTFWALLQAIRGVMVAIIWLAFLPFVTVWTWRLYFNMGENIAWWVYDRPRPNPAPILYSYYNFTLSSSRNGTVTFDRPIIDLATDYSVWRALSSDIFTGQIIAACIILMFLLVFLLREWIVQNARPGVFQDDLGNDLEEHDEILEDVFDNRGVEEPEIFELNVAPPVLEVDPADEVDSRAMESGLFTAFDESESESTMGLIRQKRKLQRFSDDGIGDASHLLDPQESGGSDMHRSGGTRSDIKNQTTSENGTGKSPFEDFDFTFSMKAPKTEPAPALVGSSSGPSFSFGRSMEASSSPNTPETDADVGAFGVPTRLPSRPHLSECSIIDQESTKDPLISRLQTLYPDLYETKDVDQSLPPSSYVSTYEAPEGIRNLAGPSRLDDPPTTSGADSSLIFDMEENDFDNESTDWGLSSSYGGIVDDNLTSSSALATATDSPSKMDLDEYFKEDHLEDRDPGTPLRVDDIIHIEDVEPVDEPEDDIEEEPQDLADAQMQANEADMDGAFEAMGLRGPLISVFQHAALIIFVLDTTVGLAVWLPFTVGKITALLMIEPVRFLHIIHWPIKVIRWFTDPVVDFVTMLLSRSLSPFLNLLFYRSAESLGSEHAPQPTGSLLTKIIGKNITFSLTLNVTDSHGKAFLDLFERSVNSPAGQKMEAVFALFGRRVRLNANLLKATWIDLAIGDASLNRFFAISLGYLLAGLLVSIYMNLLSVGNVQSAGRAIRTAVRQQLVILKVAFFIVTELVIFPFVCGSVLDLCSLPLFTEASLGTRISYFMYAPATGFFYHWLCGTMFMYQFAVILSSCRKLIRPGGMWFIKDPSDQNFQPIRDILDRPTIRQVKKLFVSVTMYLTVVVLGTFGMVVCFKVWGSVLFPIRWKSRQPVPEIPLDLLFLHIIGPSTMQQIKPRYLIYNISLAYWKWICKKLRISSYMFGGQYPDEMRPSPGIFSWFSSFFRPQIAEQVTVPKNSGAKDGSYLRVPANDNIALTSDMRATVAVSADGTPLDDEGRRFMDLQNAEAEKAHRDPQADYMVVYLPPHFKWRVILFLISLWITTSILVSSLLAGTVWLGRSVLGTVLKNDAHDMYSFVIGAYLLWGCFSLGKLLNDMDKWRQYDEDEQNRGTFALYVFKRGVIRLSILAWVAFWLGIVIPVLISLVVEVYIIHPFRIMVNPTLTLNINILKSWALGLVYARIYFSTLRFRRQARIDTAVNAMRESGLMYLDVVEVTYEIIAPAAIGLFGMLFLPIILVIGLQQILPSKISSNTLFLYVYPGIFIVASLALMYKKMQGLFGIWAQQIRDTEFLVEMRLRNFDPPTQCDHTMPKVKKSDGKELSELKFTLAEINPGQAADAEILE</sequence>
<evidence type="ECO:0000256" key="5">
    <source>
        <dbReference type="ARBA" id="ARBA00022679"/>
    </source>
</evidence>
<dbReference type="FunFam" id="3.30.40.10:FF:000287">
    <property type="entry name" value="RING finger membrane protein"/>
    <property type="match status" value="1"/>
</dbReference>
<dbReference type="Pfam" id="PF12906">
    <property type="entry name" value="RINGv"/>
    <property type="match status" value="1"/>
</dbReference>
<evidence type="ECO:0000313" key="19">
    <source>
        <dbReference type="Proteomes" id="UP000217199"/>
    </source>
</evidence>
<name>A0A286UJ98_9AGAM</name>
<evidence type="ECO:0000256" key="6">
    <source>
        <dbReference type="ARBA" id="ARBA00022692"/>
    </source>
</evidence>
<dbReference type="GO" id="GO:0061630">
    <property type="term" value="F:ubiquitin protein ligase activity"/>
    <property type="evidence" value="ECO:0007669"/>
    <property type="project" value="UniProtKB-EC"/>
</dbReference>
<evidence type="ECO:0000256" key="9">
    <source>
        <dbReference type="ARBA" id="ARBA00022786"/>
    </source>
</evidence>
<organism evidence="18 19">
    <name type="scientific">Pyrrhoderma noxium</name>
    <dbReference type="NCBI Taxonomy" id="2282107"/>
    <lineage>
        <taxon>Eukaryota</taxon>
        <taxon>Fungi</taxon>
        <taxon>Dikarya</taxon>
        <taxon>Basidiomycota</taxon>
        <taxon>Agaricomycotina</taxon>
        <taxon>Agaricomycetes</taxon>
        <taxon>Hymenochaetales</taxon>
        <taxon>Hymenochaetaceae</taxon>
        <taxon>Pyrrhoderma</taxon>
    </lineage>
</organism>
<dbReference type="GO" id="GO:0008270">
    <property type="term" value="F:zinc ion binding"/>
    <property type="evidence" value="ECO:0007669"/>
    <property type="project" value="UniProtKB-KW"/>
</dbReference>
<evidence type="ECO:0000256" key="7">
    <source>
        <dbReference type="ARBA" id="ARBA00022723"/>
    </source>
</evidence>
<keyword evidence="9" id="KW-0833">Ubl conjugation pathway</keyword>
<evidence type="ECO:0000256" key="11">
    <source>
        <dbReference type="ARBA" id="ARBA00022989"/>
    </source>
</evidence>
<feature type="compositionally biased region" description="Polar residues" evidence="14">
    <location>
        <begin position="377"/>
        <end position="386"/>
    </location>
</feature>
<evidence type="ECO:0000256" key="12">
    <source>
        <dbReference type="ARBA" id="ARBA00023136"/>
    </source>
</evidence>
<dbReference type="PROSITE" id="PS50089">
    <property type="entry name" value="ZF_RING_2"/>
    <property type="match status" value="1"/>
</dbReference>
<comment type="catalytic activity">
    <reaction evidence="1">
        <text>S-ubiquitinyl-[E2 ubiquitin-conjugating enzyme]-L-cysteine + [acceptor protein]-L-lysine = [E2 ubiquitin-conjugating enzyme]-L-cysteine + N(6)-ubiquitinyl-[acceptor protein]-L-lysine.</text>
        <dbReference type="EC" id="2.3.2.27"/>
    </reaction>
</comment>
<keyword evidence="5" id="KW-0808">Transferase</keyword>
<feature type="transmembrane region" description="Helical" evidence="15">
    <location>
        <begin position="773"/>
        <end position="794"/>
    </location>
</feature>
<feature type="transmembrane region" description="Helical" evidence="15">
    <location>
        <begin position="988"/>
        <end position="1004"/>
    </location>
</feature>
<feature type="transmembrane region" description="Helical" evidence="15">
    <location>
        <begin position="1165"/>
        <end position="1185"/>
    </location>
</feature>
<protein>
    <recommendedName>
        <fullName evidence="4">RING-type E3 ubiquitin transferase</fullName>
        <ecNumber evidence="4">2.3.2.27</ecNumber>
    </recommendedName>
</protein>
<dbReference type="InterPro" id="IPR013083">
    <property type="entry name" value="Znf_RING/FYVE/PHD"/>
</dbReference>
<dbReference type="EMBL" id="NBII01000004">
    <property type="protein sequence ID" value="PAV19628.1"/>
    <property type="molecule type" value="Genomic_DNA"/>
</dbReference>
<feature type="transmembrane region" description="Helical" evidence="15">
    <location>
        <begin position="1124"/>
        <end position="1145"/>
    </location>
</feature>
<feature type="compositionally biased region" description="Low complexity" evidence="14">
    <location>
        <begin position="363"/>
        <end position="375"/>
    </location>
</feature>